<protein>
    <submittedName>
        <fullName evidence="2">Uncharacterized protein</fullName>
    </submittedName>
</protein>
<keyword evidence="3" id="KW-1185">Reference proteome</keyword>
<accession>A0A1G9DPU8</accession>
<keyword evidence="1" id="KW-1133">Transmembrane helix</keyword>
<dbReference type="Proteomes" id="UP000198510">
    <property type="component" value="Unassembled WGS sequence"/>
</dbReference>
<evidence type="ECO:0000313" key="3">
    <source>
        <dbReference type="Proteomes" id="UP000198510"/>
    </source>
</evidence>
<keyword evidence="1" id="KW-0472">Membrane</keyword>
<proteinExistence type="predicted"/>
<dbReference type="AlphaFoldDB" id="A0A1G9DPU8"/>
<evidence type="ECO:0000256" key="1">
    <source>
        <dbReference type="SAM" id="Phobius"/>
    </source>
</evidence>
<dbReference type="EMBL" id="FNFO01000003">
    <property type="protein sequence ID" value="SDK65869.1"/>
    <property type="molecule type" value="Genomic_DNA"/>
</dbReference>
<name>A0A1G9DPU8_9BACT</name>
<feature type="transmembrane region" description="Helical" evidence="1">
    <location>
        <begin position="68"/>
        <end position="91"/>
    </location>
</feature>
<dbReference type="STRING" id="1075417.SAMN05421823_103207"/>
<gene>
    <name evidence="2" type="ORF">SAMN05421823_103207</name>
</gene>
<organism evidence="2 3">
    <name type="scientific">Catalinimonas alkaloidigena</name>
    <dbReference type="NCBI Taxonomy" id="1075417"/>
    <lineage>
        <taxon>Bacteria</taxon>
        <taxon>Pseudomonadati</taxon>
        <taxon>Bacteroidota</taxon>
        <taxon>Cytophagia</taxon>
        <taxon>Cytophagales</taxon>
        <taxon>Catalimonadaceae</taxon>
        <taxon>Catalinimonas</taxon>
    </lineage>
</organism>
<evidence type="ECO:0000313" key="2">
    <source>
        <dbReference type="EMBL" id="SDK65869.1"/>
    </source>
</evidence>
<sequence length="122" mass="13306">MQTVKPEKQTIIRKWAGWLLVILALVRVGSIATDGLLVHEPTANTAHASAQDDAQDVPVLKAAIESEAVVPLIPVLVPVLLVILVIQFVLLQAPRPFFPSVPRFALSYFRNLFPHAITAQAP</sequence>
<reference evidence="2 3" key="1">
    <citation type="submission" date="2016-10" db="EMBL/GenBank/DDBJ databases">
        <authorList>
            <person name="de Groot N.N."/>
        </authorList>
    </citation>
    <scope>NUCLEOTIDE SEQUENCE [LARGE SCALE GENOMIC DNA]</scope>
    <source>
        <strain evidence="2 3">DSM 25186</strain>
    </source>
</reference>
<feature type="transmembrane region" description="Helical" evidence="1">
    <location>
        <begin position="12"/>
        <end position="32"/>
    </location>
</feature>
<keyword evidence="1" id="KW-0812">Transmembrane</keyword>